<evidence type="ECO:0000313" key="1">
    <source>
        <dbReference type="EMBL" id="MFC0861431.1"/>
    </source>
</evidence>
<evidence type="ECO:0008006" key="3">
    <source>
        <dbReference type="Google" id="ProtNLM"/>
    </source>
</evidence>
<dbReference type="Proteomes" id="UP001589870">
    <property type="component" value="Unassembled WGS sequence"/>
</dbReference>
<accession>A0ABV6U2T7</accession>
<organism evidence="1 2">
    <name type="scientific">Sphaerimonospora cavernae</name>
    <dbReference type="NCBI Taxonomy" id="1740611"/>
    <lineage>
        <taxon>Bacteria</taxon>
        <taxon>Bacillati</taxon>
        <taxon>Actinomycetota</taxon>
        <taxon>Actinomycetes</taxon>
        <taxon>Streptosporangiales</taxon>
        <taxon>Streptosporangiaceae</taxon>
        <taxon>Sphaerimonospora</taxon>
    </lineage>
</organism>
<proteinExistence type="predicted"/>
<dbReference type="PROSITE" id="PS51257">
    <property type="entry name" value="PROKAR_LIPOPROTEIN"/>
    <property type="match status" value="1"/>
</dbReference>
<dbReference type="SUPFAM" id="SSF54637">
    <property type="entry name" value="Thioesterase/thiol ester dehydrase-isomerase"/>
    <property type="match status" value="1"/>
</dbReference>
<name>A0ABV6U2T7_9ACTN</name>
<reference evidence="1 2" key="1">
    <citation type="submission" date="2024-09" db="EMBL/GenBank/DDBJ databases">
        <authorList>
            <person name="Sun Q."/>
            <person name="Mori K."/>
        </authorList>
    </citation>
    <scope>NUCLEOTIDE SEQUENCE [LARGE SCALE GENOMIC DNA]</scope>
    <source>
        <strain evidence="1 2">TBRC 1851</strain>
    </source>
</reference>
<protein>
    <recommendedName>
        <fullName evidence="3">Thioesterase family protein</fullName>
    </recommendedName>
</protein>
<keyword evidence="2" id="KW-1185">Reference proteome</keyword>
<gene>
    <name evidence="1" type="ORF">ACFHYQ_03880</name>
</gene>
<dbReference type="RefSeq" id="WP_394299676.1">
    <property type="nucleotide sequence ID" value="NZ_JBHMQT010000004.1"/>
</dbReference>
<dbReference type="InterPro" id="IPR029069">
    <property type="entry name" value="HotDog_dom_sf"/>
</dbReference>
<evidence type="ECO:0000313" key="2">
    <source>
        <dbReference type="Proteomes" id="UP001589870"/>
    </source>
</evidence>
<dbReference type="Gene3D" id="3.10.129.10">
    <property type="entry name" value="Hotdog Thioesterase"/>
    <property type="match status" value="1"/>
</dbReference>
<sequence>MDELYVKDHFNGPLLSANGGYACGLFADRAAELLGAVDLTVTLFAPPPLAVPLRADAAGRRAHVWDGDRLVAGVAIARPDIDTPAFVSPGAAARAEREYRGLSSHPFPSCFVCGTERGERESLAMRPGPLPGEPPGTACTWTPDPVLAGGDGRSVPVQIAWAALDCPGGWTADLSAGPMVLSRMTARLDRLPVTGECHVVVGRMDSRSDRTMVTTTAIYRAGGERLGHALSVWTDFLPGALGPGAPGCEGAPSV</sequence>
<dbReference type="EMBL" id="JBHMQT010000004">
    <property type="protein sequence ID" value="MFC0861431.1"/>
    <property type="molecule type" value="Genomic_DNA"/>
</dbReference>
<comment type="caution">
    <text evidence="1">The sequence shown here is derived from an EMBL/GenBank/DDBJ whole genome shotgun (WGS) entry which is preliminary data.</text>
</comment>